<dbReference type="RefSeq" id="WP_181739236.1">
    <property type="nucleotide sequence ID" value="NZ_JACEOL010000023.1"/>
</dbReference>
<dbReference type="Proteomes" id="UP000538292">
    <property type="component" value="Unassembled WGS sequence"/>
</dbReference>
<dbReference type="PRINTS" id="PR00690">
    <property type="entry name" value="ADHESNFAMILY"/>
</dbReference>
<reference evidence="6 7" key="1">
    <citation type="submission" date="2020-07" db="EMBL/GenBank/DDBJ databases">
        <title>Thermoactinomyces phylogeny.</title>
        <authorList>
            <person name="Dunlap C."/>
        </authorList>
    </citation>
    <scope>NUCLEOTIDE SEQUENCE [LARGE SCALE GENOMIC DNA]</scope>
    <source>
        <strain evidence="6 7">AMNI-1</strain>
    </source>
</reference>
<comment type="caution">
    <text evidence="6">The sequence shown here is derived from an EMBL/GenBank/DDBJ whole genome shotgun (WGS) entry which is preliminary data.</text>
</comment>
<keyword evidence="7" id="KW-1185">Reference proteome</keyword>
<dbReference type="GO" id="GO:0007155">
    <property type="term" value="P:cell adhesion"/>
    <property type="evidence" value="ECO:0007669"/>
    <property type="project" value="InterPro"/>
</dbReference>
<dbReference type="GO" id="GO:0030001">
    <property type="term" value="P:metal ion transport"/>
    <property type="evidence" value="ECO:0007669"/>
    <property type="project" value="InterPro"/>
</dbReference>
<dbReference type="AlphaFoldDB" id="A0A7W2AR86"/>
<gene>
    <name evidence="6" type="ORF">H2C83_07050</name>
</gene>
<dbReference type="SUPFAM" id="SSF53807">
    <property type="entry name" value="Helical backbone' metal receptor"/>
    <property type="match status" value="1"/>
</dbReference>
<sequence>MKKWVKIATTAMLLTLLLLSGCSGNPSTGSKNPEGKLQVYTSIYPLYDFARKIGGPYVSVTNLIPPGADPHHFELLPRDMSKLSEADLLVYNGGGFEPWVERVNQMLDPDKTRIVNATESIMTDWGQVSRKASHNHGHGEEHQAEGTDPHVWLDPQLAKKQAVAIRNALVQLDAEHKDDYLKNYDQLASELDRLDQEFKQMVANAPKKEFAVSHASFAYLAKRYGLEQIALSGLSPSDEPSPQELEKIIEHVKKHDIDVILFETLVNNKMAKVVKKEVNAEALVLNPLEGLTEQEMKQGEDYFSVMRKNKENLAKALGVTNP</sequence>
<feature type="signal peptide" evidence="5">
    <location>
        <begin position="1"/>
        <end position="28"/>
    </location>
</feature>
<evidence type="ECO:0000256" key="2">
    <source>
        <dbReference type="ARBA" id="ARBA00022729"/>
    </source>
</evidence>
<name>A0A7W2AR86_9BACL</name>
<evidence type="ECO:0000256" key="4">
    <source>
        <dbReference type="SAM" id="Coils"/>
    </source>
</evidence>
<dbReference type="Gene3D" id="3.40.50.1980">
    <property type="entry name" value="Nitrogenase molybdenum iron protein domain"/>
    <property type="match status" value="2"/>
</dbReference>
<protein>
    <submittedName>
        <fullName evidence="6">Zinc ABC transporter substrate-binding protein</fullName>
    </submittedName>
</protein>
<dbReference type="GO" id="GO:0046872">
    <property type="term" value="F:metal ion binding"/>
    <property type="evidence" value="ECO:0007669"/>
    <property type="project" value="InterPro"/>
</dbReference>
<evidence type="ECO:0000313" key="6">
    <source>
        <dbReference type="EMBL" id="MBA4602077.1"/>
    </source>
</evidence>
<keyword evidence="1 3" id="KW-0813">Transport</keyword>
<evidence type="ECO:0000313" key="7">
    <source>
        <dbReference type="Proteomes" id="UP000538292"/>
    </source>
</evidence>
<dbReference type="InterPro" id="IPR050492">
    <property type="entry name" value="Bact_metal-bind_prot9"/>
</dbReference>
<evidence type="ECO:0000256" key="1">
    <source>
        <dbReference type="ARBA" id="ARBA00022448"/>
    </source>
</evidence>
<dbReference type="EMBL" id="JACEOL010000023">
    <property type="protein sequence ID" value="MBA4602077.1"/>
    <property type="molecule type" value="Genomic_DNA"/>
</dbReference>
<dbReference type="InterPro" id="IPR006129">
    <property type="entry name" value="AdhesinB"/>
</dbReference>
<dbReference type="CDD" id="cd01017">
    <property type="entry name" value="AdcA"/>
    <property type="match status" value="1"/>
</dbReference>
<feature type="coiled-coil region" evidence="4">
    <location>
        <begin position="177"/>
        <end position="204"/>
    </location>
</feature>
<feature type="chain" id="PRO_5038756128" evidence="5">
    <location>
        <begin position="29"/>
        <end position="322"/>
    </location>
</feature>
<comment type="similarity">
    <text evidence="3">Belongs to the bacterial solute-binding protein 9 family.</text>
</comment>
<keyword evidence="4" id="KW-0175">Coiled coil</keyword>
<evidence type="ECO:0000256" key="3">
    <source>
        <dbReference type="RuleBase" id="RU003512"/>
    </source>
</evidence>
<dbReference type="InterPro" id="IPR006127">
    <property type="entry name" value="ZnuA-like"/>
</dbReference>
<accession>A0A7W2AR86</accession>
<dbReference type="InterPro" id="IPR006128">
    <property type="entry name" value="Lipoprotein_PsaA-like"/>
</dbReference>
<dbReference type="PANTHER" id="PTHR42953">
    <property type="entry name" value="HIGH-AFFINITY ZINC UPTAKE SYSTEM PROTEIN ZNUA-RELATED"/>
    <property type="match status" value="1"/>
</dbReference>
<evidence type="ECO:0000256" key="5">
    <source>
        <dbReference type="SAM" id="SignalP"/>
    </source>
</evidence>
<organism evidence="6 7">
    <name type="scientific">Thermoactinomyces mirandus</name>
    <dbReference type="NCBI Taxonomy" id="2756294"/>
    <lineage>
        <taxon>Bacteria</taxon>
        <taxon>Bacillati</taxon>
        <taxon>Bacillota</taxon>
        <taxon>Bacilli</taxon>
        <taxon>Bacillales</taxon>
        <taxon>Thermoactinomycetaceae</taxon>
        <taxon>Thermoactinomyces</taxon>
    </lineage>
</organism>
<dbReference type="PANTHER" id="PTHR42953:SF8">
    <property type="entry name" value="ZINT DOMAIN-CONTAINING PROTEIN"/>
    <property type="match status" value="1"/>
</dbReference>
<proteinExistence type="inferred from homology"/>
<dbReference type="PRINTS" id="PR00691">
    <property type="entry name" value="ADHESINB"/>
</dbReference>
<dbReference type="PROSITE" id="PS51257">
    <property type="entry name" value="PROKAR_LIPOPROTEIN"/>
    <property type="match status" value="1"/>
</dbReference>
<dbReference type="Pfam" id="PF01297">
    <property type="entry name" value="ZnuA"/>
    <property type="match status" value="1"/>
</dbReference>
<keyword evidence="2 5" id="KW-0732">Signal</keyword>